<evidence type="ECO:0000313" key="4">
    <source>
        <dbReference type="Proteomes" id="UP000245768"/>
    </source>
</evidence>
<feature type="compositionally biased region" description="Basic and acidic residues" evidence="2">
    <location>
        <begin position="445"/>
        <end position="455"/>
    </location>
</feature>
<dbReference type="EMBL" id="KZ819634">
    <property type="protein sequence ID" value="PWN94347.1"/>
    <property type="molecule type" value="Genomic_DNA"/>
</dbReference>
<feature type="compositionally biased region" description="Polar residues" evidence="2">
    <location>
        <begin position="722"/>
        <end position="731"/>
    </location>
</feature>
<feature type="coiled-coil region" evidence="1">
    <location>
        <begin position="1126"/>
        <end position="1153"/>
    </location>
</feature>
<feature type="region of interest" description="Disordered" evidence="2">
    <location>
        <begin position="1357"/>
        <end position="1382"/>
    </location>
</feature>
<feature type="region of interest" description="Disordered" evidence="2">
    <location>
        <begin position="498"/>
        <end position="884"/>
    </location>
</feature>
<feature type="compositionally biased region" description="Low complexity" evidence="2">
    <location>
        <begin position="56"/>
        <end position="68"/>
    </location>
</feature>
<feature type="compositionally biased region" description="Low complexity" evidence="2">
    <location>
        <begin position="812"/>
        <end position="821"/>
    </location>
</feature>
<dbReference type="OrthoDB" id="2528184at2759"/>
<keyword evidence="4" id="KW-1185">Reference proteome</keyword>
<feature type="compositionally biased region" description="Low complexity" evidence="2">
    <location>
        <begin position="709"/>
        <end position="721"/>
    </location>
</feature>
<feature type="compositionally biased region" description="Polar residues" evidence="2">
    <location>
        <begin position="1219"/>
        <end position="1228"/>
    </location>
</feature>
<evidence type="ECO:0000256" key="2">
    <source>
        <dbReference type="SAM" id="MobiDB-lite"/>
    </source>
</evidence>
<feature type="region of interest" description="Disordered" evidence="2">
    <location>
        <begin position="1201"/>
        <end position="1232"/>
    </location>
</feature>
<dbReference type="GeneID" id="37045331"/>
<feature type="compositionally biased region" description="Low complexity" evidence="2">
    <location>
        <begin position="1402"/>
        <end position="1421"/>
    </location>
</feature>
<keyword evidence="1" id="KW-0175">Coiled coil</keyword>
<feature type="compositionally biased region" description="Acidic residues" evidence="2">
    <location>
        <begin position="543"/>
        <end position="552"/>
    </location>
</feature>
<accession>A0A316YY20</accession>
<protein>
    <submittedName>
        <fullName evidence="3">Uncharacterized protein</fullName>
    </submittedName>
</protein>
<feature type="compositionally biased region" description="Basic residues" evidence="2">
    <location>
        <begin position="112"/>
        <end position="130"/>
    </location>
</feature>
<gene>
    <name evidence="3" type="ORF">FA10DRAFT_277909</name>
</gene>
<feature type="compositionally biased region" description="Low complexity" evidence="2">
    <location>
        <begin position="99"/>
        <end position="111"/>
    </location>
</feature>
<feature type="region of interest" description="Disordered" evidence="2">
    <location>
        <begin position="1563"/>
        <end position="1609"/>
    </location>
</feature>
<feature type="compositionally biased region" description="Low complexity" evidence="2">
    <location>
        <begin position="188"/>
        <end position="197"/>
    </location>
</feature>
<feature type="compositionally biased region" description="Basic and acidic residues" evidence="2">
    <location>
        <begin position="1175"/>
        <end position="1187"/>
    </location>
</feature>
<sequence>MQETVAMPVAGSSNRGKDRDSRIQSAKKKLKSYQAKQAQAEKAKRISMNYTGGSAGPSRQQRSSSPTSIVGNVIENAARQSNGHLFASDVGESAGSRPSSAGDVSQVQQQQHSRRHSRTSSRAGHGRGHSRTGSISFSQTALAQATFTAAVAANTGLAENSTAPATRHSTSFVANTATSHTRGHSRSGSRSATGRARPVSFFGGAKHEIKVSLIDESLFGGKPKEAKIDADEAARGDWDDVDAQIEDECLKTPTMAQPSAFQTAPSTPADAIVDTSNDITPQQPKAHARRASRHTRKSSVATKRESMEIMGGLGLLAAMSQAPSSDSLSSSANRRRSSNRFSGLQSASVLFGNSPLASSSDIAADRRSGVRLSHQRQPSGINSDWRSALQAARENDNDDERLTALEKLEGRRPSSSSPGQHRETRSDLNDRRHSRQSSVQLPSFDDVHGPDGMDKRASLNLLESNMASTSSERPSSIIGARGLAPPVASGGVAAAVALGGGTSPSLPSESPAVTASAESTATSARPQSMFLSGDQLEGLGTLLEEEEEEEEGASMSPVKEKASFMDQERKRQKEAEQEAVKRSRRASLTPRPLKLKSRPASLFMGSQLGTMTPSMSLPTMSASSSSQEESEPEKSADSEASIASSEPDRARISSNHATLDSNAGAPWSLSSAQQKLADARASPSPKDLPSIDTKRSWRSSMPAPPRGMSSAISSASSVPSATNQPTSSTPPRQGMRALRLGSSGLSTSTSAADLERSAAQHPVPNDSISSEASTKSASTNSASNRRGSIIYNPAPNMPSPLAVSREDLGHGVPSSSPVISSNASGVTGMRRSSIHYKAASPSTPTKTNAPGSAPAETVGTNSPAPSYFPPQSAPASSAAAGGGVPMPMFEELKSKHQRDVALLDDVRKEVARLNREMAHETERSTREYTELERWSAEEKRGLGTRIEHLETAIAEIVAVRDAREDAFKEEREKVEEELRQKAEKLEDAEAERDMLQDDVEGWRTRCGDLEKSSQKDRAVLDEEKRLRANAQSKVKELLDLVDQHGIAPPRPRQEYAADDVSYADFPMDLVSALRSPALGGASPSANAGYFSPKIPQHDGAASLPPPQAVKLLKDMRQQIFNLAGSLEHERSEHLKAKEEADALRAENARLASSFQDASGVNSTFNTTISSGGDSPLRRDGGAYKGEDSTFDDVNGGMSCSTTLSSLTSTPPKTTPTKDANVQRSSSGSGMVGKNRKHVFAYDSSMGSASFGSGSVGTNLSSGLTSEHDHHHQHNEHDSSSQKGSQDHLTGAMDVLDGVAASEADLVGLGVSKLQTLDEEEEATTEAETPGSNAPTPVPYAQDRVQTVEDSARDSFDLEAGADIDVESIAPSTPALDRRDEAEQGGALPVVAISGEMSEAGHSKSSTQSSASSSAESHGPVSPYASGEDEQRESRFNDDGLDTFDSALWCGDDHFVEDYLDEEADEAGSVARPEFIREWSFQKASEAIRAKRAKAAEYRRARVEAARKGLEHRRQEEERQRKKRRPSIDDFFGIMKLDESMSLPALPTPDEALDMPPVYIDQHRADSQRFSAGSNYDNSPRMSMRIDGPAYSYHPQHQHQQQRPPVAKSAYVAATRDSGNYRPMSSSSLAQDGGRFSQDYYQQQQQQQLQQQQQQPASVQEQQVAAAAAAAAGGGMLSRVSLSGLTSAFSGLGGYLLSGQGNAVNMAAAATKACTRSDDPENHYHNEDGGSISWTATRRLEEA</sequence>
<evidence type="ECO:0000313" key="3">
    <source>
        <dbReference type="EMBL" id="PWN94347.1"/>
    </source>
</evidence>
<feature type="region of interest" description="Disordered" evidence="2">
    <location>
        <begin position="161"/>
        <end position="197"/>
    </location>
</feature>
<feature type="region of interest" description="Disordered" evidence="2">
    <location>
        <begin position="1"/>
        <end position="135"/>
    </location>
</feature>
<evidence type="ECO:0000256" key="1">
    <source>
        <dbReference type="SAM" id="Coils"/>
    </source>
</evidence>
<feature type="region of interest" description="Disordered" evidence="2">
    <location>
        <begin position="1250"/>
        <end position="1287"/>
    </location>
</feature>
<dbReference type="InParanoid" id="A0A316YY20"/>
<feature type="region of interest" description="Disordered" evidence="2">
    <location>
        <begin position="1397"/>
        <end position="1437"/>
    </location>
</feature>
<feature type="region of interest" description="Disordered" evidence="2">
    <location>
        <begin position="276"/>
        <end position="306"/>
    </location>
</feature>
<dbReference type="Proteomes" id="UP000245768">
    <property type="component" value="Unassembled WGS sequence"/>
</dbReference>
<feature type="compositionally biased region" description="Polar residues" evidence="2">
    <location>
        <begin position="1567"/>
        <end position="1580"/>
    </location>
</feature>
<proteinExistence type="predicted"/>
<feature type="compositionally biased region" description="Low complexity" evidence="2">
    <location>
        <begin position="1593"/>
        <end position="1604"/>
    </location>
</feature>
<feature type="region of interest" description="Disordered" evidence="2">
    <location>
        <begin position="1316"/>
        <end position="1338"/>
    </location>
</feature>
<feature type="compositionally biased region" description="Low complexity" evidence="2">
    <location>
        <begin position="1201"/>
        <end position="1217"/>
    </location>
</feature>
<feature type="compositionally biased region" description="Polar residues" evidence="2">
    <location>
        <begin position="840"/>
        <end position="850"/>
    </location>
</feature>
<feature type="compositionally biased region" description="Basic and acidic residues" evidence="2">
    <location>
        <begin position="558"/>
        <end position="581"/>
    </location>
</feature>
<name>A0A316YY20_9BASI</name>
<feature type="compositionally biased region" description="Low complexity" evidence="2">
    <location>
        <begin position="767"/>
        <end position="788"/>
    </location>
</feature>
<feature type="region of interest" description="Disordered" evidence="2">
    <location>
        <begin position="1165"/>
        <end position="1189"/>
    </location>
</feature>
<feature type="compositionally biased region" description="Polar residues" evidence="2">
    <location>
        <begin position="375"/>
        <end position="385"/>
    </location>
</feature>
<feature type="compositionally biased region" description="Low complexity" evidence="2">
    <location>
        <begin position="507"/>
        <end position="524"/>
    </location>
</feature>
<feature type="compositionally biased region" description="Polar residues" evidence="2">
    <location>
        <begin position="161"/>
        <end position="177"/>
    </location>
</feature>
<dbReference type="STRING" id="215250.A0A316YY20"/>
<reference evidence="3 4" key="1">
    <citation type="journal article" date="2018" name="Mol. Biol. Evol.">
        <title>Broad Genomic Sampling Reveals a Smut Pathogenic Ancestry of the Fungal Clade Ustilaginomycotina.</title>
        <authorList>
            <person name="Kijpornyongpan T."/>
            <person name="Mondo S.J."/>
            <person name="Barry K."/>
            <person name="Sandor L."/>
            <person name="Lee J."/>
            <person name="Lipzen A."/>
            <person name="Pangilinan J."/>
            <person name="LaButti K."/>
            <person name="Hainaut M."/>
            <person name="Henrissat B."/>
            <person name="Grigoriev I.V."/>
            <person name="Spatafora J.W."/>
            <person name="Aime M.C."/>
        </authorList>
    </citation>
    <scope>NUCLEOTIDE SEQUENCE [LARGE SCALE GENOMIC DNA]</scope>
    <source>
        <strain evidence="3 4">MCA 4198</strain>
    </source>
</reference>
<feature type="compositionally biased region" description="Low complexity" evidence="2">
    <location>
        <begin position="736"/>
        <end position="752"/>
    </location>
</feature>
<feature type="compositionally biased region" description="Polar residues" evidence="2">
    <location>
        <begin position="652"/>
        <end position="661"/>
    </location>
</feature>
<feature type="region of interest" description="Disordered" evidence="2">
    <location>
        <begin position="352"/>
        <end position="455"/>
    </location>
</feature>
<feature type="compositionally biased region" description="Basic and acidic residues" evidence="2">
    <location>
        <begin position="420"/>
        <end position="431"/>
    </location>
</feature>
<feature type="compositionally biased region" description="Low complexity" evidence="2">
    <location>
        <begin position="610"/>
        <end position="627"/>
    </location>
</feature>
<feature type="compositionally biased region" description="Basic and acidic residues" evidence="2">
    <location>
        <begin position="1265"/>
        <end position="1279"/>
    </location>
</feature>
<feature type="compositionally biased region" description="Basic residues" evidence="2">
    <location>
        <begin position="286"/>
        <end position="297"/>
    </location>
</feature>
<organism evidence="3 4">
    <name type="scientific">Acaromyces ingoldii</name>
    <dbReference type="NCBI Taxonomy" id="215250"/>
    <lineage>
        <taxon>Eukaryota</taxon>
        <taxon>Fungi</taxon>
        <taxon>Dikarya</taxon>
        <taxon>Basidiomycota</taxon>
        <taxon>Ustilaginomycotina</taxon>
        <taxon>Exobasidiomycetes</taxon>
        <taxon>Exobasidiales</taxon>
        <taxon>Cryptobasidiaceae</taxon>
        <taxon>Acaromyces</taxon>
    </lineage>
</organism>
<dbReference type="RefSeq" id="XP_025381545.1">
    <property type="nucleotide sequence ID" value="XM_025523415.1"/>
</dbReference>
<feature type="coiled-coil region" evidence="1">
    <location>
        <begin position="964"/>
        <end position="1040"/>
    </location>
</feature>
<feature type="compositionally biased region" description="Basic and acidic residues" evidence="2">
    <location>
        <begin position="400"/>
        <end position="412"/>
    </location>
</feature>